<evidence type="ECO:0000313" key="7">
    <source>
        <dbReference type="Proteomes" id="UP000279962"/>
    </source>
</evidence>
<dbReference type="Gene3D" id="3.90.1590.10">
    <property type="entry name" value="glutathione-dependent formaldehyde- activating enzyme (gfa)"/>
    <property type="match status" value="1"/>
</dbReference>
<dbReference type="PANTHER" id="PTHR33337">
    <property type="entry name" value="GFA DOMAIN-CONTAINING PROTEIN"/>
    <property type="match status" value="1"/>
</dbReference>
<evidence type="ECO:0000256" key="3">
    <source>
        <dbReference type="ARBA" id="ARBA00022833"/>
    </source>
</evidence>
<dbReference type="Pfam" id="PF04828">
    <property type="entry name" value="GFA"/>
    <property type="match status" value="1"/>
</dbReference>
<dbReference type="SUPFAM" id="SSF51316">
    <property type="entry name" value="Mss4-like"/>
    <property type="match status" value="1"/>
</dbReference>
<sequence>MLTGKCLCHTIQFQVNKPINIIYQCHCSLCRKQSGTHANHASMVKSQYFQWIQGQENIITYKKDTGFTSCFCQKCGSPVPNQIGQTTFIWIPLGLIDSELSPVQTLHFCVNSKANWECTSMNPQSYEHLPHWDEIEQFFES</sequence>
<dbReference type="GO" id="GO:0046872">
    <property type="term" value="F:metal ion binding"/>
    <property type="evidence" value="ECO:0007669"/>
    <property type="project" value="UniProtKB-KW"/>
</dbReference>
<dbReference type="InterPro" id="IPR006913">
    <property type="entry name" value="CENP-V/GFA"/>
</dbReference>
<dbReference type="Proteomes" id="UP000279962">
    <property type="component" value="Chromosome"/>
</dbReference>
<evidence type="ECO:0000256" key="2">
    <source>
        <dbReference type="ARBA" id="ARBA00022723"/>
    </source>
</evidence>
<dbReference type="RefSeq" id="WP_087553134.1">
    <property type="nucleotide sequence ID" value="NZ_CP033133.1"/>
</dbReference>
<reference evidence="6 7" key="1">
    <citation type="submission" date="2018-10" db="EMBL/GenBank/DDBJ databases">
        <title>The complete genome of Acinetobacter wuhouensis strain WCHAW010062.</title>
        <authorList>
            <person name="Hu Y."/>
            <person name="Long H."/>
            <person name="Feng Y."/>
            <person name="Zong Z."/>
        </authorList>
    </citation>
    <scope>NUCLEOTIDE SEQUENCE [LARGE SCALE GENOMIC DNA]</scope>
    <source>
        <strain evidence="6 7">WCHAW010062</strain>
    </source>
</reference>
<accession>A0A3G2T846</accession>
<keyword evidence="2" id="KW-0479">Metal-binding</keyword>
<dbReference type="InterPro" id="IPR011057">
    <property type="entry name" value="Mss4-like_sf"/>
</dbReference>
<dbReference type="AlphaFoldDB" id="A0A3G2T846"/>
<evidence type="ECO:0000256" key="1">
    <source>
        <dbReference type="ARBA" id="ARBA00005495"/>
    </source>
</evidence>
<gene>
    <name evidence="6" type="ORF">CDG68_19900</name>
</gene>
<keyword evidence="4" id="KW-0456">Lyase</keyword>
<keyword evidence="3" id="KW-0862">Zinc</keyword>
<dbReference type="GO" id="GO:0016846">
    <property type="term" value="F:carbon-sulfur lyase activity"/>
    <property type="evidence" value="ECO:0007669"/>
    <property type="project" value="InterPro"/>
</dbReference>
<proteinExistence type="inferred from homology"/>
<evidence type="ECO:0000259" key="5">
    <source>
        <dbReference type="PROSITE" id="PS51891"/>
    </source>
</evidence>
<evidence type="ECO:0000256" key="4">
    <source>
        <dbReference type="ARBA" id="ARBA00023239"/>
    </source>
</evidence>
<protein>
    <submittedName>
        <fullName evidence="6">S-(Hydroxymethyl)glutathione synthase</fullName>
    </submittedName>
</protein>
<name>A0A3G2T846_9GAMM</name>
<dbReference type="PANTHER" id="PTHR33337:SF40">
    <property type="entry name" value="CENP-V_GFA DOMAIN-CONTAINING PROTEIN-RELATED"/>
    <property type="match status" value="1"/>
</dbReference>
<dbReference type="EMBL" id="CP033133">
    <property type="protein sequence ID" value="AYO55767.1"/>
    <property type="molecule type" value="Genomic_DNA"/>
</dbReference>
<dbReference type="PROSITE" id="PS51891">
    <property type="entry name" value="CENP_V_GFA"/>
    <property type="match status" value="1"/>
</dbReference>
<evidence type="ECO:0000313" key="6">
    <source>
        <dbReference type="EMBL" id="AYO55767.1"/>
    </source>
</evidence>
<organism evidence="6 7">
    <name type="scientific">Acinetobacter wuhouensis</name>
    <dbReference type="NCBI Taxonomy" id="1879050"/>
    <lineage>
        <taxon>Bacteria</taxon>
        <taxon>Pseudomonadati</taxon>
        <taxon>Pseudomonadota</taxon>
        <taxon>Gammaproteobacteria</taxon>
        <taxon>Moraxellales</taxon>
        <taxon>Moraxellaceae</taxon>
        <taxon>Acinetobacter</taxon>
    </lineage>
</organism>
<comment type="similarity">
    <text evidence="1">Belongs to the Gfa family.</text>
</comment>
<feature type="domain" description="CENP-V/GFA" evidence="5">
    <location>
        <begin position="2"/>
        <end position="127"/>
    </location>
</feature>